<dbReference type="Pfam" id="PF04977">
    <property type="entry name" value="DivIC"/>
    <property type="match status" value="1"/>
</dbReference>
<evidence type="ECO:0000256" key="3">
    <source>
        <dbReference type="ARBA" id="ARBA00022692"/>
    </source>
</evidence>
<gene>
    <name evidence="7" type="primary">ftsB</name>
    <name evidence="8" type="ORF">DEH80_02475</name>
</gene>
<evidence type="ECO:0000313" key="9">
    <source>
        <dbReference type="Proteomes" id="UP000251800"/>
    </source>
</evidence>
<accession>A0A363UPI1</accession>
<feature type="coiled-coil region" evidence="7">
    <location>
        <begin position="30"/>
        <end position="71"/>
    </location>
</feature>
<evidence type="ECO:0000256" key="4">
    <source>
        <dbReference type="ARBA" id="ARBA00022989"/>
    </source>
</evidence>
<comment type="subcellular location">
    <subcellularLocation>
        <location evidence="7">Cell inner membrane</location>
        <topology evidence="7">Single-pass type II membrane protein</topology>
    </subcellularLocation>
    <text evidence="7">Localizes to the division septum.</text>
</comment>
<keyword evidence="4 7" id="KW-1133">Transmembrane helix</keyword>
<dbReference type="GO" id="GO:0030428">
    <property type="term" value="C:cell septum"/>
    <property type="evidence" value="ECO:0007669"/>
    <property type="project" value="TreeGrafter"/>
</dbReference>
<comment type="caution">
    <text evidence="8">The sequence shown here is derived from an EMBL/GenBank/DDBJ whole genome shotgun (WGS) entry which is preliminary data.</text>
</comment>
<evidence type="ECO:0000256" key="7">
    <source>
        <dbReference type="HAMAP-Rule" id="MF_00599"/>
    </source>
</evidence>
<organism evidence="8 9">
    <name type="scientific">Abyssibacter profundi</name>
    <dbReference type="NCBI Taxonomy" id="2182787"/>
    <lineage>
        <taxon>Bacteria</taxon>
        <taxon>Pseudomonadati</taxon>
        <taxon>Pseudomonadota</taxon>
        <taxon>Gammaproteobacteria</taxon>
        <taxon>Chromatiales</taxon>
        <taxon>Oceanococcaceae</taxon>
        <taxon>Abyssibacter</taxon>
    </lineage>
</organism>
<keyword evidence="5 7" id="KW-0472">Membrane</keyword>
<keyword evidence="6 7" id="KW-0131">Cell cycle</keyword>
<dbReference type="OrthoDB" id="7061211at2"/>
<keyword evidence="9" id="KW-1185">Reference proteome</keyword>
<feature type="topological domain" description="Cytoplasmic" evidence="7">
    <location>
        <begin position="1"/>
        <end position="5"/>
    </location>
</feature>
<proteinExistence type="inferred from homology"/>
<keyword evidence="3 7" id="KW-0812">Transmembrane</keyword>
<dbReference type="GO" id="GO:0032153">
    <property type="term" value="C:cell division site"/>
    <property type="evidence" value="ECO:0007669"/>
    <property type="project" value="UniProtKB-UniRule"/>
</dbReference>
<name>A0A363UPI1_9GAMM</name>
<evidence type="ECO:0000256" key="1">
    <source>
        <dbReference type="ARBA" id="ARBA00022475"/>
    </source>
</evidence>
<protein>
    <recommendedName>
        <fullName evidence="7">Cell division protein FtsB</fullName>
    </recommendedName>
</protein>
<keyword evidence="1 7" id="KW-1003">Cell membrane</keyword>
<keyword evidence="7" id="KW-0997">Cell inner membrane</keyword>
<dbReference type="Proteomes" id="UP000251800">
    <property type="component" value="Unassembled WGS sequence"/>
</dbReference>
<dbReference type="InterPro" id="IPR023081">
    <property type="entry name" value="Cell_div_FtsB"/>
</dbReference>
<comment type="subunit">
    <text evidence="7">Part of a complex composed of FtsB, FtsL and FtsQ.</text>
</comment>
<dbReference type="PANTHER" id="PTHR37485:SF1">
    <property type="entry name" value="CELL DIVISION PROTEIN FTSB"/>
    <property type="match status" value="1"/>
</dbReference>
<comment type="similarity">
    <text evidence="7">Belongs to the FtsB family.</text>
</comment>
<dbReference type="GO" id="GO:0043093">
    <property type="term" value="P:FtsZ-dependent cytokinesis"/>
    <property type="evidence" value="ECO:0007669"/>
    <property type="project" value="UniProtKB-UniRule"/>
</dbReference>
<sequence length="91" mass="10205">MGKAALIAGLLILGYFQYRLWFADGGIPDVRRQQAEIADMTETNARLRARNEALQAEVDDLKSGVAAMEGRARTDLGMVRRDETFYLLVSR</sequence>
<reference evidence="8 9" key="1">
    <citation type="submission" date="2018-05" db="EMBL/GenBank/DDBJ databases">
        <title>Abyssibacter profundi OUC007T gen. nov., sp. nov, a marine bacterium isolated from seawater of the Mariana Trench.</title>
        <authorList>
            <person name="Zhou S."/>
        </authorList>
    </citation>
    <scope>NUCLEOTIDE SEQUENCE [LARGE SCALE GENOMIC DNA]</scope>
    <source>
        <strain evidence="8 9">OUC007</strain>
    </source>
</reference>
<keyword evidence="2 7" id="KW-0132">Cell division</keyword>
<keyword evidence="7" id="KW-0175">Coiled coil</keyword>
<dbReference type="HAMAP" id="MF_00599">
    <property type="entry name" value="FtsB"/>
    <property type="match status" value="1"/>
</dbReference>
<evidence type="ECO:0000256" key="6">
    <source>
        <dbReference type="ARBA" id="ARBA00023306"/>
    </source>
</evidence>
<evidence type="ECO:0000256" key="2">
    <source>
        <dbReference type="ARBA" id="ARBA00022618"/>
    </source>
</evidence>
<dbReference type="InterPro" id="IPR007060">
    <property type="entry name" value="FtsL/DivIC"/>
</dbReference>
<dbReference type="EMBL" id="QEQK01000002">
    <property type="protein sequence ID" value="PWN57380.1"/>
    <property type="molecule type" value="Genomic_DNA"/>
</dbReference>
<dbReference type="RefSeq" id="WP_109718884.1">
    <property type="nucleotide sequence ID" value="NZ_QEQK01000002.1"/>
</dbReference>
<comment type="function">
    <text evidence="7">Essential cell division protein. May link together the upstream cell division proteins, which are predominantly cytoplasmic, with the downstream cell division proteins, which are predominantly periplasmic.</text>
</comment>
<feature type="topological domain" description="Periplasmic" evidence="7">
    <location>
        <begin position="23"/>
        <end position="91"/>
    </location>
</feature>
<dbReference type="AlphaFoldDB" id="A0A363UPI1"/>
<dbReference type="GO" id="GO:0005886">
    <property type="term" value="C:plasma membrane"/>
    <property type="evidence" value="ECO:0007669"/>
    <property type="project" value="UniProtKB-SubCell"/>
</dbReference>
<evidence type="ECO:0000256" key="5">
    <source>
        <dbReference type="ARBA" id="ARBA00023136"/>
    </source>
</evidence>
<dbReference type="PANTHER" id="PTHR37485">
    <property type="entry name" value="CELL DIVISION PROTEIN FTSB"/>
    <property type="match status" value="1"/>
</dbReference>
<evidence type="ECO:0000313" key="8">
    <source>
        <dbReference type="EMBL" id="PWN57380.1"/>
    </source>
</evidence>